<sequence>MASFDIRDGLADWPLGRLVDENATLIIECQNCPYQTVWTPQEIIDRFPNAPERRLSEVVERMTCSRCRSPKVRVWRAAPGFVPQDST</sequence>
<evidence type="ECO:0000313" key="2">
    <source>
        <dbReference type="Proteomes" id="UP000676409"/>
    </source>
</evidence>
<reference evidence="1" key="1">
    <citation type="submission" date="2021-04" db="EMBL/GenBank/DDBJ databases">
        <title>The complete genome sequence of Caulobacter sp. S6.</title>
        <authorList>
            <person name="Tang Y."/>
            <person name="Ouyang W."/>
            <person name="Liu Q."/>
            <person name="Huang B."/>
            <person name="Guo Z."/>
            <person name="Lei P."/>
        </authorList>
    </citation>
    <scope>NUCLEOTIDE SEQUENCE</scope>
    <source>
        <strain evidence="1">S6</strain>
    </source>
</reference>
<dbReference type="AlphaFoldDB" id="A0A975G4W3"/>
<evidence type="ECO:0000313" key="1">
    <source>
        <dbReference type="EMBL" id="QUD90582.1"/>
    </source>
</evidence>
<proteinExistence type="predicted"/>
<protein>
    <submittedName>
        <fullName evidence="1">Uncharacterized protein</fullName>
    </submittedName>
</protein>
<gene>
    <name evidence="1" type="ORF">KCG34_12275</name>
</gene>
<accession>A0A975G4W3</accession>
<keyword evidence="2" id="KW-1185">Reference proteome</keyword>
<dbReference type="EMBL" id="CP073078">
    <property type="protein sequence ID" value="QUD90582.1"/>
    <property type="molecule type" value="Genomic_DNA"/>
</dbReference>
<dbReference type="Proteomes" id="UP000676409">
    <property type="component" value="Chromosome"/>
</dbReference>
<name>A0A975G4W3_9CAUL</name>
<dbReference type="RefSeq" id="WP_211940632.1">
    <property type="nucleotide sequence ID" value="NZ_CP073078.1"/>
</dbReference>
<dbReference type="KEGG" id="caul:KCG34_12275"/>
<organism evidence="1 2">
    <name type="scientific">Phenylobacterium montanum</name>
    <dbReference type="NCBI Taxonomy" id="2823693"/>
    <lineage>
        <taxon>Bacteria</taxon>
        <taxon>Pseudomonadati</taxon>
        <taxon>Pseudomonadota</taxon>
        <taxon>Alphaproteobacteria</taxon>
        <taxon>Caulobacterales</taxon>
        <taxon>Caulobacteraceae</taxon>
        <taxon>Phenylobacterium</taxon>
    </lineage>
</organism>